<dbReference type="EMBL" id="UETB01000003">
    <property type="protein sequence ID" value="SSA39886.1"/>
    <property type="molecule type" value="Genomic_DNA"/>
</dbReference>
<evidence type="ECO:0000313" key="2">
    <source>
        <dbReference type="EMBL" id="SSA39886.1"/>
    </source>
</evidence>
<feature type="signal peptide" evidence="1">
    <location>
        <begin position="1"/>
        <end position="21"/>
    </location>
</feature>
<dbReference type="InterPro" id="IPR006059">
    <property type="entry name" value="SBP"/>
</dbReference>
<name>A0A2Y9A7F7_9MICO</name>
<dbReference type="PANTHER" id="PTHR43649:SF12">
    <property type="entry name" value="DIACETYLCHITOBIOSE BINDING PROTEIN DASA"/>
    <property type="match status" value="1"/>
</dbReference>
<dbReference type="InterPro" id="IPR050490">
    <property type="entry name" value="Bact_solute-bd_prot1"/>
</dbReference>
<gene>
    <name evidence="2" type="ORF">SAMN05216184_10367</name>
</gene>
<proteinExistence type="predicted"/>
<dbReference type="AlphaFoldDB" id="A0A2Y9A7F7"/>
<dbReference type="Proteomes" id="UP000250222">
    <property type="component" value="Unassembled WGS sequence"/>
</dbReference>
<evidence type="ECO:0000256" key="1">
    <source>
        <dbReference type="SAM" id="SignalP"/>
    </source>
</evidence>
<accession>A0A2Y9A7F7</accession>
<dbReference type="SUPFAM" id="SSF53850">
    <property type="entry name" value="Periplasmic binding protein-like II"/>
    <property type="match status" value="1"/>
</dbReference>
<evidence type="ECO:0000313" key="3">
    <source>
        <dbReference type="Proteomes" id="UP000250222"/>
    </source>
</evidence>
<protein>
    <submittedName>
        <fullName evidence="2">Carbohydrate ABC transporter substrate-binding protein, CUT1 family</fullName>
    </submittedName>
</protein>
<dbReference type="PANTHER" id="PTHR43649">
    <property type="entry name" value="ARABINOSE-BINDING PROTEIN-RELATED"/>
    <property type="match status" value="1"/>
</dbReference>
<keyword evidence="1" id="KW-0732">Signal</keyword>
<dbReference type="Pfam" id="PF01547">
    <property type="entry name" value="SBP_bac_1"/>
    <property type="match status" value="1"/>
</dbReference>
<dbReference type="Gene3D" id="3.40.190.10">
    <property type="entry name" value="Periplasmic binding protein-like II"/>
    <property type="match status" value="1"/>
</dbReference>
<dbReference type="OrthoDB" id="9795467at2"/>
<reference evidence="2 3" key="1">
    <citation type="submission" date="2016-10" db="EMBL/GenBank/DDBJ databases">
        <authorList>
            <person name="Cai Z."/>
        </authorList>
    </citation>
    <scope>NUCLEOTIDE SEQUENCE [LARGE SCALE GENOMIC DNA]</scope>
    <source>
        <strain evidence="2 3">CGMCC 1.10826</strain>
    </source>
</reference>
<dbReference type="PROSITE" id="PS51257">
    <property type="entry name" value="PROKAR_LIPOPROTEIN"/>
    <property type="match status" value="1"/>
</dbReference>
<organism evidence="2 3">
    <name type="scientific">Georgenia satyanarayanai</name>
    <dbReference type="NCBI Taxonomy" id="860221"/>
    <lineage>
        <taxon>Bacteria</taxon>
        <taxon>Bacillati</taxon>
        <taxon>Actinomycetota</taxon>
        <taxon>Actinomycetes</taxon>
        <taxon>Micrococcales</taxon>
        <taxon>Bogoriellaceae</taxon>
        <taxon>Georgenia</taxon>
    </lineage>
</organism>
<feature type="chain" id="PRO_5038400924" evidence="1">
    <location>
        <begin position="22"/>
        <end position="463"/>
    </location>
</feature>
<sequence>MNTRHSTLVATGMVPALLLLAACGGSGDDGGSGDGGSGDGEATSFSTEATGAIDAWAFDNADDVGQARLDHAEQALTDVEIQLDPTGFDAQKFTTRIASGDVPDVVQMDRRYVGTYAAQGLIQPLDQCFEAHEVVPDEHWYPFVVDDVRWQDQVWATPQFYQPPAVLLNRDVMSAAGVADEDIDTSDLDVLLPAIEAMFTQSGSNPSTLGFDPQPTGQAPLWVLGMGGTLTDEDGAPTLDDPANVAAIEHVKAIIDAQGGYAPYKSFADSFDFFGEQNQFVADQVGAQVNAQWYPNVLSPYVDEVELGAVPFRDADGAPFAVASGTAFVVPVGAANPDGACAWMVEVTSLDAWEAAGEARAATIAAEGGVNTGLFTGSPEADQAIREAHVQPSGNEAFDQVIETYYEVVEYGQSFGASPVGQEITNELTNAMTAALLEDKTPEEALADAQATVMRAYENVSTD</sequence>
<keyword evidence="3" id="KW-1185">Reference proteome</keyword>
<dbReference type="RefSeq" id="WP_110851743.1">
    <property type="nucleotide sequence ID" value="NZ_QKLZ01000003.1"/>
</dbReference>